<feature type="chain" id="PRO_5045834870" description="LysM domain-containing protein" evidence="3">
    <location>
        <begin position="25"/>
        <end position="526"/>
    </location>
</feature>
<dbReference type="InterPro" id="IPR018392">
    <property type="entry name" value="LysM"/>
</dbReference>
<dbReference type="InterPro" id="IPR000189">
    <property type="entry name" value="Transglyc_AS"/>
</dbReference>
<dbReference type="Pfam" id="PF01464">
    <property type="entry name" value="SLT"/>
    <property type="match status" value="1"/>
</dbReference>
<dbReference type="CDD" id="cd16894">
    <property type="entry name" value="MltD-like"/>
    <property type="match status" value="1"/>
</dbReference>
<dbReference type="InterPro" id="IPR008258">
    <property type="entry name" value="Transglycosylase_SLT_dom_1"/>
</dbReference>
<evidence type="ECO:0000256" key="2">
    <source>
        <dbReference type="SAM" id="MobiDB-lite"/>
    </source>
</evidence>
<keyword evidence="3" id="KW-0732">Signal</keyword>
<feature type="compositionally biased region" description="Basic residues" evidence="2">
    <location>
        <begin position="495"/>
        <end position="504"/>
    </location>
</feature>
<name>A0ABQ2X8R2_9BURK</name>
<feature type="signal peptide" evidence="3">
    <location>
        <begin position="1"/>
        <end position="24"/>
    </location>
</feature>
<organism evidence="5 6">
    <name type="scientific">Undibacterium macrobrachii</name>
    <dbReference type="NCBI Taxonomy" id="1119058"/>
    <lineage>
        <taxon>Bacteria</taxon>
        <taxon>Pseudomonadati</taxon>
        <taxon>Pseudomonadota</taxon>
        <taxon>Betaproteobacteria</taxon>
        <taxon>Burkholderiales</taxon>
        <taxon>Oxalobacteraceae</taxon>
        <taxon>Undibacterium</taxon>
    </lineage>
</organism>
<dbReference type="SUPFAM" id="SSF54106">
    <property type="entry name" value="LysM domain"/>
    <property type="match status" value="1"/>
</dbReference>
<dbReference type="Proteomes" id="UP000620127">
    <property type="component" value="Unassembled WGS sequence"/>
</dbReference>
<dbReference type="Pfam" id="PF01476">
    <property type="entry name" value="LysM"/>
    <property type="match status" value="1"/>
</dbReference>
<sequence>MKRFIYCLYCSSFALLCQFPTSSAASTDGLLKLSKKLTEQKVESPIDADNSIDEEKSNGNEILNFTESDLWNRIRHGYAIPNLDNHLVTYQTNWYSSRIDYLLRIIQRGSRYLYHVVDALDKRGMPTDLALLPFIESAFNPNAISTAKASGMWQFMPATGRDFNLRQNIFKDDRRGVLDSTEAALDYLQRLYNMFGDWQLALAAYNWGEGSVQRAIKRQQAMGLPIDFDSLSALMPNETKNYVPKLQAVKNIIGHPEQFNIVLPRLDNEPYFTSVKNEKDIDVHLAAKLAELPLSEFKALNPQFNRPVITGGGNTSILLPIENASVYENNFMSWKGAYSSWTTLSVNKSERVESLANRFGYKPDVVREVNAIPAKMVVKAGSTILVPKTAKSPETDIPQEIAEDAQLRIERVVPNTRKLVIKVGKKDSLASIAKRHKLSITDIKTWNDLNRDQIKPGQKLVLHLANQSSKQSSKQRANKLNAKSDTKLANNKIKVQNKRSKVKKSGVTTSSNKTVLAASKKAKKQS</sequence>
<dbReference type="InterPro" id="IPR023346">
    <property type="entry name" value="Lysozyme-like_dom_sf"/>
</dbReference>
<proteinExistence type="inferred from homology"/>
<dbReference type="CDD" id="cd00118">
    <property type="entry name" value="LysM"/>
    <property type="match status" value="1"/>
</dbReference>
<dbReference type="Gene3D" id="1.10.530.10">
    <property type="match status" value="1"/>
</dbReference>
<dbReference type="Gene3D" id="3.10.350.10">
    <property type="entry name" value="LysM domain"/>
    <property type="match status" value="1"/>
</dbReference>
<dbReference type="PANTHER" id="PTHR37423:SF2">
    <property type="entry name" value="MEMBRANE-BOUND LYTIC MUREIN TRANSGLYCOSYLASE C"/>
    <property type="match status" value="1"/>
</dbReference>
<evidence type="ECO:0000313" key="5">
    <source>
        <dbReference type="EMBL" id="GGX05065.1"/>
    </source>
</evidence>
<dbReference type="SUPFAM" id="SSF53955">
    <property type="entry name" value="Lysozyme-like"/>
    <property type="match status" value="1"/>
</dbReference>
<reference evidence="6" key="1">
    <citation type="journal article" date="2019" name="Int. J. Syst. Evol. Microbiol.">
        <title>The Global Catalogue of Microorganisms (GCM) 10K type strain sequencing project: providing services to taxonomists for standard genome sequencing and annotation.</title>
        <authorList>
            <consortium name="The Broad Institute Genomics Platform"/>
            <consortium name="The Broad Institute Genome Sequencing Center for Infectious Disease"/>
            <person name="Wu L."/>
            <person name="Ma J."/>
        </authorList>
    </citation>
    <scope>NUCLEOTIDE SEQUENCE [LARGE SCALE GENOMIC DNA]</scope>
    <source>
        <strain evidence="6">KCTC 23916</strain>
    </source>
</reference>
<evidence type="ECO:0000313" key="6">
    <source>
        <dbReference type="Proteomes" id="UP000620127"/>
    </source>
</evidence>
<evidence type="ECO:0000259" key="4">
    <source>
        <dbReference type="PROSITE" id="PS51782"/>
    </source>
</evidence>
<dbReference type="PROSITE" id="PS00922">
    <property type="entry name" value="TRANSGLYCOSYLASE"/>
    <property type="match status" value="1"/>
</dbReference>
<gene>
    <name evidence="5" type="ORF">GCM10011282_09300</name>
</gene>
<feature type="compositionally biased region" description="Low complexity" evidence="2">
    <location>
        <begin position="505"/>
        <end position="515"/>
    </location>
</feature>
<dbReference type="SMART" id="SM00257">
    <property type="entry name" value="LysM"/>
    <property type="match status" value="1"/>
</dbReference>
<feature type="domain" description="LysM" evidence="4">
    <location>
        <begin position="419"/>
        <end position="462"/>
    </location>
</feature>
<comment type="caution">
    <text evidence="5">The sequence shown here is derived from an EMBL/GenBank/DDBJ whole genome shotgun (WGS) entry which is preliminary data.</text>
</comment>
<dbReference type="RefSeq" id="WP_189344795.1">
    <property type="nucleotide sequence ID" value="NZ_BMYT01000001.1"/>
</dbReference>
<evidence type="ECO:0000256" key="1">
    <source>
        <dbReference type="ARBA" id="ARBA00007734"/>
    </source>
</evidence>
<dbReference type="PROSITE" id="PS51782">
    <property type="entry name" value="LYSM"/>
    <property type="match status" value="1"/>
</dbReference>
<dbReference type="EMBL" id="BMYT01000001">
    <property type="protein sequence ID" value="GGX05065.1"/>
    <property type="molecule type" value="Genomic_DNA"/>
</dbReference>
<comment type="similarity">
    <text evidence="1">Belongs to the transglycosylase Slt family.</text>
</comment>
<dbReference type="InterPro" id="IPR036779">
    <property type="entry name" value="LysM_dom_sf"/>
</dbReference>
<feature type="region of interest" description="Disordered" evidence="2">
    <location>
        <begin position="465"/>
        <end position="526"/>
    </location>
</feature>
<feature type="compositionally biased region" description="Polar residues" evidence="2">
    <location>
        <begin position="465"/>
        <end position="475"/>
    </location>
</feature>
<accession>A0ABQ2X8R2</accession>
<evidence type="ECO:0000256" key="3">
    <source>
        <dbReference type="SAM" id="SignalP"/>
    </source>
</evidence>
<protein>
    <recommendedName>
        <fullName evidence="4">LysM domain-containing protein</fullName>
    </recommendedName>
</protein>
<dbReference type="PANTHER" id="PTHR37423">
    <property type="entry name" value="SOLUBLE LYTIC MUREIN TRANSGLYCOSYLASE-RELATED"/>
    <property type="match status" value="1"/>
</dbReference>
<keyword evidence="6" id="KW-1185">Reference proteome</keyword>